<protein>
    <recommendedName>
        <fullName evidence="3">Transposase</fullName>
    </recommendedName>
</protein>
<proteinExistence type="predicted"/>
<dbReference type="EMBL" id="FMUE01000026">
    <property type="protein sequence ID" value="SCX35998.1"/>
    <property type="molecule type" value="Genomic_DNA"/>
</dbReference>
<evidence type="ECO:0008006" key="3">
    <source>
        <dbReference type="Google" id="ProtNLM"/>
    </source>
</evidence>
<reference evidence="2" key="1">
    <citation type="submission" date="2016-10" db="EMBL/GenBank/DDBJ databases">
        <authorList>
            <person name="Wibberg D."/>
        </authorList>
    </citation>
    <scope>NUCLEOTIDE SEQUENCE [LARGE SCALE GENOMIC DNA]</scope>
</reference>
<accession>A0A1R3U4Y6</accession>
<dbReference type="STRING" id="1907666.DSM25559_5271"/>
<dbReference type="AlphaFoldDB" id="A0A1R3U4Y6"/>
<name>A0A1R3U4Y6_9HYPH</name>
<organism evidence="1 2">
    <name type="scientific">Agrobacterium rosae</name>
    <dbReference type="NCBI Taxonomy" id="1972867"/>
    <lineage>
        <taxon>Bacteria</taxon>
        <taxon>Pseudomonadati</taxon>
        <taxon>Pseudomonadota</taxon>
        <taxon>Alphaproteobacteria</taxon>
        <taxon>Hyphomicrobiales</taxon>
        <taxon>Rhizobiaceae</taxon>
        <taxon>Rhizobium/Agrobacterium group</taxon>
        <taxon>Agrobacterium</taxon>
    </lineage>
</organism>
<gene>
    <name evidence="1" type="ORF">DSM25559_5271</name>
</gene>
<sequence>MNAITLKNLYDTKGLAAVNAAIETLDDHAQLLLLEDQRLRS</sequence>
<evidence type="ECO:0000313" key="2">
    <source>
        <dbReference type="Proteomes" id="UP000187891"/>
    </source>
</evidence>
<dbReference type="RefSeq" id="WP_280174258.1">
    <property type="nucleotide sequence ID" value="NZ_FMUE01000026.1"/>
</dbReference>
<evidence type="ECO:0000313" key="1">
    <source>
        <dbReference type="EMBL" id="SCX35998.1"/>
    </source>
</evidence>
<dbReference type="Proteomes" id="UP000187891">
    <property type="component" value="Unassembled WGS sequence"/>
</dbReference>